<organism evidence="2">
    <name type="scientific">Candidatus Kentrum sp. LPFa</name>
    <dbReference type="NCBI Taxonomy" id="2126335"/>
    <lineage>
        <taxon>Bacteria</taxon>
        <taxon>Pseudomonadati</taxon>
        <taxon>Pseudomonadota</taxon>
        <taxon>Gammaproteobacteria</taxon>
        <taxon>Candidatus Kentrum</taxon>
    </lineage>
</organism>
<dbReference type="GO" id="GO:0016787">
    <property type="term" value="F:hydrolase activity"/>
    <property type="evidence" value="ECO:0007669"/>
    <property type="project" value="UniProtKB-KW"/>
</dbReference>
<dbReference type="EMBL" id="CAADFP010000053">
    <property type="protein sequence ID" value="VFK27822.1"/>
    <property type="molecule type" value="Genomic_DNA"/>
</dbReference>
<evidence type="ECO:0000259" key="1">
    <source>
        <dbReference type="PROSITE" id="PS50263"/>
    </source>
</evidence>
<dbReference type="Pfam" id="PF00795">
    <property type="entry name" value="CN_hydrolase"/>
    <property type="match status" value="1"/>
</dbReference>
<reference evidence="2" key="1">
    <citation type="submission" date="2019-02" db="EMBL/GenBank/DDBJ databases">
        <authorList>
            <person name="Gruber-Vodicka R. H."/>
            <person name="Seah K. B. B."/>
        </authorList>
    </citation>
    <scope>NUCLEOTIDE SEQUENCE</scope>
    <source>
        <strain evidence="2">BECK_S426</strain>
    </source>
</reference>
<dbReference type="InterPro" id="IPR036526">
    <property type="entry name" value="C-N_Hydrolase_sf"/>
</dbReference>
<keyword evidence="2" id="KW-0378">Hydrolase</keyword>
<name>A0A450XEU4_9GAMM</name>
<accession>A0A450XEU4</accession>
<dbReference type="AlphaFoldDB" id="A0A450XEU4"/>
<protein>
    <submittedName>
        <fullName evidence="2">Carbon-nitrogen hydrolase</fullName>
    </submittedName>
</protein>
<dbReference type="InterPro" id="IPR003010">
    <property type="entry name" value="C-N_Hydrolase"/>
</dbReference>
<dbReference type="SUPFAM" id="SSF56317">
    <property type="entry name" value="Carbon-nitrogen hydrolase"/>
    <property type="match status" value="1"/>
</dbReference>
<dbReference type="PROSITE" id="PS50263">
    <property type="entry name" value="CN_HYDROLASE"/>
    <property type="match status" value="1"/>
</dbReference>
<proteinExistence type="predicted"/>
<evidence type="ECO:0000313" key="2">
    <source>
        <dbReference type="EMBL" id="VFK27822.1"/>
    </source>
</evidence>
<gene>
    <name evidence="2" type="ORF">BECKLPF1236C_GA0070990_1005310</name>
</gene>
<dbReference type="Gene3D" id="3.60.110.10">
    <property type="entry name" value="Carbon-nitrogen hydrolase"/>
    <property type="match status" value="1"/>
</dbReference>
<sequence>MSSKKSVSQSPPRWIPDLFAWLFKQVEESAQKVIAQDLQEKLAGNREYSSDFEAILKAIWASPDGYAPESIFEFLRGSAPPTPLERKFIVVWAINEASAGMKGWITRDRGAFPPSGIEENWYVEEAMAWYRATGNCAENEDYIVLPAEPPAKLDEDVSDAVTNLKSGASMHDSLNNLRLMFPSEFPKPWKVKIIPGIRTRNSDPVTFPRDHHGNYDLDQLRIAFAPLVQSPSEVRRKNDPIDGVRKLIVDLDPEQERQLVERARSILQHAVDEEAHIVVMPEWVVSNAVLTEVEATIKEIAREPHSIWLVIAGTGLTTEVDSESGIPYAECVVFDGLGKRLWRQRKLHPWVMSQGKQRDAGIEPAVERGLREHFHPGNTVVVAETPIGRCVVLICEDVQQDIPARLILNRLRPRWLFVPILDEPIAVHRWPAERAKELSRNFGATVVVCNSLALLPENSSGKTADFGWMVSRSASGRFMSATVKIPITPEDQSVIRIVQWDSNRAFKRRVVAEPPEGS</sequence>
<feature type="domain" description="CN hydrolase" evidence="1">
    <location>
        <begin position="239"/>
        <end position="502"/>
    </location>
</feature>